<organism evidence="2 3">
    <name type="scientific">Thiohalospira halophila DSM 15071</name>
    <dbReference type="NCBI Taxonomy" id="1123397"/>
    <lineage>
        <taxon>Bacteria</taxon>
        <taxon>Pseudomonadati</taxon>
        <taxon>Pseudomonadota</taxon>
        <taxon>Gammaproteobacteria</taxon>
        <taxon>Thiohalospirales</taxon>
        <taxon>Thiohalospiraceae</taxon>
        <taxon>Thiohalospira</taxon>
    </lineage>
</organism>
<dbReference type="Pfam" id="PF11911">
    <property type="entry name" value="DUF3429"/>
    <property type="match status" value="1"/>
</dbReference>
<keyword evidence="1" id="KW-0812">Transmembrane</keyword>
<name>A0A1I1VTR9_9GAMM</name>
<sequence>MTESTNADGDGDLRDTFNAHQVVVFRSGLTDTRELAAWLERLGVDHTFVDMPMGEAEQRERFRHLQQHTGWHGLPMAFYQGEFVGGEPELRRVLTSAEGRRSHWLASLGYGGLVPFVAATAALAIWPGNAFATTALVGYAAVILAFLGAVHWGRVLAHPERADAPQLLQWGVIPALLAWVALLTPPPVALGLLLGLVALVHVVDRHLLAADPAMVAYRRLRRHLSWAVLALLALAWALVLVAG</sequence>
<dbReference type="PANTHER" id="PTHR15887:SF1">
    <property type="entry name" value="TRANSMEMBRANE PROTEIN 69"/>
    <property type="match status" value="1"/>
</dbReference>
<evidence type="ECO:0008006" key="4">
    <source>
        <dbReference type="Google" id="ProtNLM"/>
    </source>
</evidence>
<reference evidence="2 3" key="1">
    <citation type="submission" date="2016-10" db="EMBL/GenBank/DDBJ databases">
        <authorList>
            <person name="de Groot N.N."/>
        </authorList>
    </citation>
    <scope>NUCLEOTIDE SEQUENCE [LARGE SCALE GENOMIC DNA]</scope>
    <source>
        <strain evidence="2 3">HL3</strain>
    </source>
</reference>
<feature type="transmembrane region" description="Helical" evidence="1">
    <location>
        <begin position="224"/>
        <end position="242"/>
    </location>
</feature>
<keyword evidence="1" id="KW-1133">Transmembrane helix</keyword>
<dbReference type="Gene3D" id="3.40.30.10">
    <property type="entry name" value="Glutaredoxin"/>
    <property type="match status" value="1"/>
</dbReference>
<feature type="transmembrane region" description="Helical" evidence="1">
    <location>
        <begin position="131"/>
        <end position="152"/>
    </location>
</feature>
<keyword evidence="1" id="KW-0472">Membrane</keyword>
<gene>
    <name evidence="2" type="ORF">SAMN05660831_02416</name>
</gene>
<dbReference type="RefSeq" id="WP_093429031.1">
    <property type="nucleotide sequence ID" value="NZ_FOMJ01000010.1"/>
</dbReference>
<dbReference type="STRING" id="1123397.SAMN05660831_02416"/>
<proteinExistence type="predicted"/>
<dbReference type="EMBL" id="FOMJ01000010">
    <property type="protein sequence ID" value="SFD84443.1"/>
    <property type="molecule type" value="Genomic_DNA"/>
</dbReference>
<evidence type="ECO:0000256" key="1">
    <source>
        <dbReference type="SAM" id="Phobius"/>
    </source>
</evidence>
<protein>
    <recommendedName>
        <fullName evidence="4">Glutaredoxin</fullName>
    </recommendedName>
</protein>
<feature type="transmembrane region" description="Helical" evidence="1">
    <location>
        <begin position="104"/>
        <end position="125"/>
    </location>
</feature>
<keyword evidence="3" id="KW-1185">Reference proteome</keyword>
<evidence type="ECO:0000313" key="2">
    <source>
        <dbReference type="EMBL" id="SFD84443.1"/>
    </source>
</evidence>
<accession>A0A1I1VTR9</accession>
<evidence type="ECO:0000313" key="3">
    <source>
        <dbReference type="Proteomes" id="UP000198611"/>
    </source>
</evidence>
<dbReference type="SUPFAM" id="SSF52833">
    <property type="entry name" value="Thioredoxin-like"/>
    <property type="match status" value="1"/>
</dbReference>
<dbReference type="PANTHER" id="PTHR15887">
    <property type="entry name" value="TRANSMEMBRANE PROTEIN 69"/>
    <property type="match status" value="1"/>
</dbReference>
<dbReference type="InterPro" id="IPR036249">
    <property type="entry name" value="Thioredoxin-like_sf"/>
</dbReference>
<feature type="transmembrane region" description="Helical" evidence="1">
    <location>
        <begin position="188"/>
        <end position="203"/>
    </location>
</feature>
<dbReference type="Proteomes" id="UP000198611">
    <property type="component" value="Unassembled WGS sequence"/>
</dbReference>
<dbReference type="AlphaFoldDB" id="A0A1I1VTR9"/>
<feature type="transmembrane region" description="Helical" evidence="1">
    <location>
        <begin position="164"/>
        <end position="182"/>
    </location>
</feature>
<dbReference type="InterPro" id="IPR021836">
    <property type="entry name" value="DUF3429"/>
</dbReference>
<dbReference type="OrthoDB" id="8591832at2"/>